<evidence type="ECO:0000259" key="4">
    <source>
        <dbReference type="PROSITE" id="PS50009"/>
    </source>
</evidence>
<dbReference type="Pfam" id="PF00617">
    <property type="entry name" value="RasGEF"/>
    <property type="match status" value="1"/>
</dbReference>
<dbReference type="InterPro" id="IPR036964">
    <property type="entry name" value="RASGEF_cat_dom_sf"/>
</dbReference>
<keyword evidence="7" id="KW-1185">Reference proteome</keyword>
<dbReference type="OrthoDB" id="546434at2759"/>
<gene>
    <name evidence="6" type="ORF">TRFO_04352</name>
</gene>
<dbReference type="PROSITE" id="PS50212">
    <property type="entry name" value="RASGEF_NTER"/>
    <property type="match status" value="1"/>
</dbReference>
<dbReference type="GO" id="GO:0005085">
    <property type="term" value="F:guanyl-nucleotide exchange factor activity"/>
    <property type="evidence" value="ECO:0007669"/>
    <property type="project" value="UniProtKB-KW"/>
</dbReference>
<evidence type="ECO:0000259" key="5">
    <source>
        <dbReference type="PROSITE" id="PS50212"/>
    </source>
</evidence>
<accession>A0A1J4KKE6</accession>
<dbReference type="GeneID" id="94826547"/>
<dbReference type="SMART" id="SM00147">
    <property type="entry name" value="RasGEF"/>
    <property type="match status" value="1"/>
</dbReference>
<dbReference type="PROSITE" id="PS50009">
    <property type="entry name" value="RASGEF_CAT"/>
    <property type="match status" value="1"/>
</dbReference>
<feature type="region of interest" description="Disordered" evidence="3">
    <location>
        <begin position="430"/>
        <end position="466"/>
    </location>
</feature>
<dbReference type="GO" id="GO:0007264">
    <property type="term" value="P:small GTPase-mediated signal transduction"/>
    <property type="evidence" value="ECO:0007669"/>
    <property type="project" value="InterPro"/>
</dbReference>
<dbReference type="InterPro" id="IPR023578">
    <property type="entry name" value="Ras_GEF_dom_sf"/>
</dbReference>
<evidence type="ECO:0000313" key="7">
    <source>
        <dbReference type="Proteomes" id="UP000179807"/>
    </source>
</evidence>
<keyword evidence="1 2" id="KW-0344">Guanine-nucleotide releasing factor</keyword>
<evidence type="ECO:0000313" key="6">
    <source>
        <dbReference type="EMBL" id="OHT10308.1"/>
    </source>
</evidence>
<dbReference type="SUPFAM" id="SSF48366">
    <property type="entry name" value="Ras GEF"/>
    <property type="match status" value="1"/>
</dbReference>
<feature type="domain" description="N-terminal Ras-GEF" evidence="5">
    <location>
        <begin position="72"/>
        <end position="183"/>
    </location>
</feature>
<feature type="compositionally biased region" description="Polar residues" evidence="3">
    <location>
        <begin position="436"/>
        <end position="450"/>
    </location>
</feature>
<name>A0A1J4KKE6_9EUKA</name>
<dbReference type="PANTHER" id="PTHR23113">
    <property type="entry name" value="GUANINE NUCLEOTIDE EXCHANGE FACTOR"/>
    <property type="match status" value="1"/>
</dbReference>
<sequence>MQHWFLTSSSEDDFEDVVRTDIINTLPSYIKQPPDNGLEELKALMEYGDSEFAEIEKYASETFLNAEKFQQFNGRVTESTIHQLILYLISDESNTSFSTVFFSTLLKYVNPDFVLMSLFYLYYQKDKSYHLKILLTILRWYSFYSFQFNSKMVSALSKFADQINSKKLKQSLKTNATINAGKSLEQFPRMELPTEPPSSWTITMIPPNELSRQIQYYDSNLFMKISPKDIIDDTESEVIKQMIDFSDKLENYVILSILMGVKPKERKAQYIYWLHVARYLLEYNDFNGLFAVYSGLNDPSISRLKKTLKLLKNHLMEISELNDFCASDFDFNCYKNRISALQEGSYIPCANILHNDLIKFDYEVFNKTNKEMINMSIMYKLSPILNILCTSRRIEQKFRFHERIQELLEQLPPITDQTVIMKISFDKEKATGPNPLKNNENESMFNSLNLPPSPRKTPKVRRVTSI</sequence>
<dbReference type="EMBL" id="MLAK01000616">
    <property type="protein sequence ID" value="OHT10308.1"/>
    <property type="molecule type" value="Genomic_DNA"/>
</dbReference>
<protein>
    <recommendedName>
        <fullName evidence="8">RasGEF domain containing protein</fullName>
    </recommendedName>
</protein>
<reference evidence="6" key="1">
    <citation type="submission" date="2016-10" db="EMBL/GenBank/DDBJ databases">
        <authorList>
            <person name="Benchimol M."/>
            <person name="Almeida L.G."/>
            <person name="Vasconcelos A.T."/>
            <person name="Perreira-Neves A."/>
            <person name="Rosa I.A."/>
            <person name="Tasca T."/>
            <person name="Bogo M.R."/>
            <person name="de Souza W."/>
        </authorList>
    </citation>
    <scope>NUCLEOTIDE SEQUENCE [LARGE SCALE GENOMIC DNA]</scope>
    <source>
        <strain evidence="6">K</strain>
    </source>
</reference>
<dbReference type="Gene3D" id="1.10.840.10">
    <property type="entry name" value="Ras guanine-nucleotide exchange factors catalytic domain"/>
    <property type="match status" value="1"/>
</dbReference>
<proteinExistence type="predicted"/>
<dbReference type="VEuPathDB" id="TrichDB:TRFO_04352"/>
<dbReference type="InterPro" id="IPR008937">
    <property type="entry name" value="Ras-like_GEF"/>
</dbReference>
<organism evidence="6 7">
    <name type="scientific">Tritrichomonas foetus</name>
    <dbReference type="NCBI Taxonomy" id="1144522"/>
    <lineage>
        <taxon>Eukaryota</taxon>
        <taxon>Metamonada</taxon>
        <taxon>Parabasalia</taxon>
        <taxon>Tritrichomonadida</taxon>
        <taxon>Tritrichomonadidae</taxon>
        <taxon>Tritrichomonas</taxon>
    </lineage>
</organism>
<evidence type="ECO:0000256" key="3">
    <source>
        <dbReference type="SAM" id="MobiDB-lite"/>
    </source>
</evidence>
<feature type="domain" description="Ras-GEF" evidence="4">
    <location>
        <begin position="206"/>
        <end position="430"/>
    </location>
</feature>
<dbReference type="RefSeq" id="XP_068363444.1">
    <property type="nucleotide sequence ID" value="XM_068491843.1"/>
</dbReference>
<dbReference type="InterPro" id="IPR000651">
    <property type="entry name" value="Ras-like_Gua-exchang_fac_N"/>
</dbReference>
<dbReference type="PANTHER" id="PTHR23113:SF365">
    <property type="entry name" value="RAS-GEF DOMAIN-CONTAINING PROTEIN"/>
    <property type="match status" value="1"/>
</dbReference>
<dbReference type="InterPro" id="IPR001895">
    <property type="entry name" value="RASGEF_cat_dom"/>
</dbReference>
<evidence type="ECO:0000256" key="2">
    <source>
        <dbReference type="PROSITE-ProRule" id="PRU00168"/>
    </source>
</evidence>
<dbReference type="Proteomes" id="UP000179807">
    <property type="component" value="Unassembled WGS sequence"/>
</dbReference>
<dbReference type="AlphaFoldDB" id="A0A1J4KKE6"/>
<feature type="compositionally biased region" description="Basic residues" evidence="3">
    <location>
        <begin position="456"/>
        <end position="466"/>
    </location>
</feature>
<comment type="caution">
    <text evidence="6">The sequence shown here is derived from an EMBL/GenBank/DDBJ whole genome shotgun (WGS) entry which is preliminary data.</text>
</comment>
<evidence type="ECO:0000256" key="1">
    <source>
        <dbReference type="ARBA" id="ARBA00022658"/>
    </source>
</evidence>
<evidence type="ECO:0008006" key="8">
    <source>
        <dbReference type="Google" id="ProtNLM"/>
    </source>
</evidence>